<proteinExistence type="predicted"/>
<feature type="coiled-coil region" evidence="1">
    <location>
        <begin position="147"/>
        <end position="209"/>
    </location>
</feature>
<comment type="caution">
    <text evidence="3">The sequence shown here is derived from an EMBL/GenBank/DDBJ whole genome shotgun (WGS) entry which is preliminary data.</text>
</comment>
<evidence type="ECO:0000256" key="2">
    <source>
        <dbReference type="SAM" id="MobiDB-lite"/>
    </source>
</evidence>
<dbReference type="Proteomes" id="UP000325902">
    <property type="component" value="Unassembled WGS sequence"/>
</dbReference>
<dbReference type="OrthoDB" id="5421041at2759"/>
<evidence type="ECO:0000256" key="1">
    <source>
        <dbReference type="SAM" id="Coils"/>
    </source>
</evidence>
<dbReference type="EMBL" id="VCHE01000140">
    <property type="protein sequence ID" value="KAB2570355.1"/>
    <property type="molecule type" value="Genomic_DNA"/>
</dbReference>
<accession>A0A5N5CYA9</accession>
<keyword evidence="1" id="KW-0175">Coiled coil</keyword>
<name>A0A5N5CYA9_9PEZI</name>
<evidence type="ECO:0000313" key="4">
    <source>
        <dbReference type="Proteomes" id="UP000325902"/>
    </source>
</evidence>
<reference evidence="3 4" key="1">
    <citation type="journal article" date="2019" name="Sci. Rep.">
        <title>A multi-omics analysis of the grapevine pathogen Lasiodiplodia theobromae reveals that temperature affects the expression of virulence- and pathogenicity-related genes.</title>
        <authorList>
            <person name="Felix C."/>
            <person name="Meneses R."/>
            <person name="Goncalves M.F.M."/>
            <person name="Tilleman L."/>
            <person name="Duarte A.S."/>
            <person name="Jorrin-Novo J.V."/>
            <person name="Van de Peer Y."/>
            <person name="Deforce D."/>
            <person name="Van Nieuwerburgh F."/>
            <person name="Esteves A.C."/>
            <person name="Alves A."/>
        </authorList>
    </citation>
    <scope>NUCLEOTIDE SEQUENCE [LARGE SCALE GENOMIC DNA]</scope>
    <source>
        <strain evidence="3 4">LA-SOL3</strain>
    </source>
</reference>
<protein>
    <submittedName>
        <fullName evidence="3">Myosin heavy chain</fullName>
    </submittedName>
</protein>
<gene>
    <name evidence="3" type="primary">zip</name>
    <name evidence="3" type="ORF">DBV05_g10975</name>
</gene>
<keyword evidence="4" id="KW-1185">Reference proteome</keyword>
<sequence>MAGPAPLPSSDNGGRKADLKSVSDSIELARKFTAMVKTLASNPEYRYVAELIDQIPRLEQSVLSKDREIQILKEKNRELEEESEKASRRLIRAYEREYDRFKDEKSALNGKISGLQELSKAQEEDVSRLMASESELKEKGRQIKNMWVAEKEKLSEANKKIKNLEGEANKSLTENSRLNKELTQVRTELSGVKKSFEQAEARVSGLEQELCSKDKSLMEIEELGVTLSEECYNKL</sequence>
<organism evidence="3 4">
    <name type="scientific">Lasiodiplodia theobromae</name>
    <dbReference type="NCBI Taxonomy" id="45133"/>
    <lineage>
        <taxon>Eukaryota</taxon>
        <taxon>Fungi</taxon>
        <taxon>Dikarya</taxon>
        <taxon>Ascomycota</taxon>
        <taxon>Pezizomycotina</taxon>
        <taxon>Dothideomycetes</taxon>
        <taxon>Dothideomycetes incertae sedis</taxon>
        <taxon>Botryosphaeriales</taxon>
        <taxon>Botryosphaeriaceae</taxon>
        <taxon>Lasiodiplodia</taxon>
    </lineage>
</organism>
<evidence type="ECO:0000313" key="3">
    <source>
        <dbReference type="EMBL" id="KAB2570355.1"/>
    </source>
</evidence>
<feature type="region of interest" description="Disordered" evidence="2">
    <location>
        <begin position="1"/>
        <end position="20"/>
    </location>
</feature>
<dbReference type="AlphaFoldDB" id="A0A5N5CYA9"/>
<feature type="coiled-coil region" evidence="1">
    <location>
        <begin position="62"/>
        <end position="111"/>
    </location>
</feature>